<dbReference type="InterPro" id="IPR013783">
    <property type="entry name" value="Ig-like_fold"/>
</dbReference>
<dbReference type="Gene3D" id="2.60.40.10">
    <property type="entry name" value="Immunoglobulins"/>
    <property type="match status" value="1"/>
</dbReference>
<keyword evidence="2" id="KW-1185">Reference proteome</keyword>
<accession>A0A3B7MP72</accession>
<evidence type="ECO:0000313" key="2">
    <source>
        <dbReference type="Proteomes" id="UP000263900"/>
    </source>
</evidence>
<dbReference type="RefSeq" id="WP_119049203.1">
    <property type="nucleotide sequence ID" value="NZ_CP032157.1"/>
</dbReference>
<dbReference type="AlphaFoldDB" id="A0A3B7MP72"/>
<sequence>MKTPRLKLDFVRLSDPELEIKAQAIVAAMTDNTYFTTPVPALTVVNSHITAYATALSKALTRDKAEVANKNLMRSLLEKTLMDLAGYVTFTSGGSEAALVSSGFDLAKPAANLPPISVPDNFSVGNGVNEGEVVSSVDRVTGARSYIHEYTADPLTPTSEWTQQFTTVRKATITDLEPGKKYWFRVAAIGPRQQIAYTNVQLRMAA</sequence>
<dbReference type="KEGG" id="pseg:D3H65_04950"/>
<evidence type="ECO:0008006" key="3">
    <source>
        <dbReference type="Google" id="ProtNLM"/>
    </source>
</evidence>
<dbReference type="EMBL" id="CP032157">
    <property type="protein sequence ID" value="AXY73365.1"/>
    <property type="molecule type" value="Genomic_DNA"/>
</dbReference>
<name>A0A3B7MP72_9BACT</name>
<dbReference type="OrthoDB" id="656121at2"/>
<reference evidence="1 2" key="1">
    <citation type="submission" date="2018-09" db="EMBL/GenBank/DDBJ databases">
        <title>Genome sequencing of strain 6GH32-13.</title>
        <authorList>
            <person name="Weon H.-Y."/>
            <person name="Heo J."/>
            <person name="Kwon S.-W."/>
        </authorList>
    </citation>
    <scope>NUCLEOTIDE SEQUENCE [LARGE SCALE GENOMIC DNA]</scope>
    <source>
        <strain evidence="1 2">5GH32-13</strain>
    </source>
</reference>
<protein>
    <recommendedName>
        <fullName evidence="3">Fibronectin type III domain-containing protein</fullName>
    </recommendedName>
</protein>
<dbReference type="Proteomes" id="UP000263900">
    <property type="component" value="Chromosome"/>
</dbReference>
<proteinExistence type="predicted"/>
<dbReference type="SUPFAM" id="SSF49265">
    <property type="entry name" value="Fibronectin type III"/>
    <property type="match status" value="1"/>
</dbReference>
<dbReference type="InterPro" id="IPR036116">
    <property type="entry name" value="FN3_sf"/>
</dbReference>
<dbReference type="InterPro" id="IPR003961">
    <property type="entry name" value="FN3_dom"/>
</dbReference>
<dbReference type="CDD" id="cd00063">
    <property type="entry name" value="FN3"/>
    <property type="match status" value="1"/>
</dbReference>
<organism evidence="1 2">
    <name type="scientific">Paraflavitalea soli</name>
    <dbReference type="NCBI Taxonomy" id="2315862"/>
    <lineage>
        <taxon>Bacteria</taxon>
        <taxon>Pseudomonadati</taxon>
        <taxon>Bacteroidota</taxon>
        <taxon>Chitinophagia</taxon>
        <taxon>Chitinophagales</taxon>
        <taxon>Chitinophagaceae</taxon>
        <taxon>Paraflavitalea</taxon>
    </lineage>
</organism>
<evidence type="ECO:0000313" key="1">
    <source>
        <dbReference type="EMBL" id="AXY73365.1"/>
    </source>
</evidence>
<gene>
    <name evidence="1" type="ORF">D3H65_04950</name>
</gene>